<feature type="signal peptide" evidence="10">
    <location>
        <begin position="1"/>
        <end position="22"/>
    </location>
</feature>
<evidence type="ECO:0000259" key="11">
    <source>
        <dbReference type="Pfam" id="PF18266"/>
    </source>
</evidence>
<keyword evidence="8" id="KW-0472">Membrane</keyword>
<dbReference type="CTD" id="42964"/>
<reference evidence="12" key="2">
    <citation type="submission" date="2022-06" db="UniProtKB">
        <authorList>
            <consortium name="EnsemblMetazoa"/>
        </authorList>
    </citation>
    <scope>IDENTIFICATION</scope>
    <source>
        <strain evidence="12">p50T (Dazao)</strain>
    </source>
</reference>
<dbReference type="KEGG" id="bmor:101744564"/>
<dbReference type="SUPFAM" id="SSF53187">
    <property type="entry name" value="Zn-dependent exopeptidases"/>
    <property type="match status" value="1"/>
</dbReference>
<dbReference type="GO" id="GO:0016485">
    <property type="term" value="P:protein processing"/>
    <property type="evidence" value="ECO:0007669"/>
    <property type="project" value="InterPro"/>
</dbReference>
<evidence type="ECO:0000256" key="9">
    <source>
        <dbReference type="ARBA" id="ARBA00023180"/>
    </source>
</evidence>
<keyword evidence="6" id="KW-0914">Notch signaling pathway</keyword>
<proteinExistence type="inferred from homology"/>
<dbReference type="EnsemblMetazoa" id="XM_038015881.1">
    <property type="protein sequence ID" value="XP_037871809.1"/>
    <property type="gene ID" value="LOC101744564"/>
</dbReference>
<evidence type="ECO:0000256" key="6">
    <source>
        <dbReference type="ARBA" id="ARBA00022976"/>
    </source>
</evidence>
<dbReference type="Pfam" id="PF05450">
    <property type="entry name" value="Nicastrin"/>
    <property type="match status" value="1"/>
</dbReference>
<evidence type="ECO:0000256" key="2">
    <source>
        <dbReference type="ARBA" id="ARBA00007717"/>
    </source>
</evidence>
<accession>A0A8R2M258</accession>
<dbReference type="RefSeq" id="XP_037871809.1">
    <property type="nucleotide sequence ID" value="XM_038015881.2"/>
</dbReference>
<dbReference type="InterPro" id="IPR041084">
    <property type="entry name" value="Ncstrn_small"/>
</dbReference>
<dbReference type="Gene3D" id="3.40.630.10">
    <property type="entry name" value="Zn peptidases"/>
    <property type="match status" value="1"/>
</dbReference>
<evidence type="ECO:0000313" key="12">
    <source>
        <dbReference type="EnsemblMetazoa" id="XP_037871809.1"/>
    </source>
</evidence>
<keyword evidence="13" id="KW-1185">Reference proteome</keyword>
<evidence type="ECO:0000256" key="3">
    <source>
        <dbReference type="ARBA" id="ARBA00015303"/>
    </source>
</evidence>
<dbReference type="InterPro" id="IPR008710">
    <property type="entry name" value="Nicastrin"/>
</dbReference>
<dbReference type="Proteomes" id="UP000005204">
    <property type="component" value="Unassembled WGS sequence"/>
</dbReference>
<sequence>MSLKHIYLLVTIILLIFKGYSCERLHELIYSSIEGSAACFRRLNGTHQTGCSTSDKGAVGVVHFVQDHDDVLWLATNASAGPYMAVVSTSKFGLVEFLIDHPTNIAGVLTYENASDIPSFFTHDTRCPNEFSSADGNQCSSSKEGGVVWNEKGTGLLKREIPFPIFFIPESRYEEIEKISHCFGRFNYDKNNQRGRSLCSIQLNSFMFAAINTEVCMRRSATSTIVTTTKVCDPLGDQNVYYSLFPRTKESKKQSITLVTARIDSASLFDGVSPGAASSVVGLVTLISAAAALAQLIPVSKSNLYAETNILWTLFNGEAFDYIGSQRVAYDIKRGVWPPNAPLAPTDVKLHVEIGQIGGSLSDYVNENTWPLNAFVPTLAPSTINDGDNDIQIFLKQLSNAYNMTIPGIFNGSLPPSSIHSFRRILSNVTESGEMLEMLLVDHKETFTNVFYNSALDDSDKIAYVYKNISMINNVTFISTAELIADGLMKETDTQVKISRLATALAHALYQRVVGEAYTGNITVSAHLVDEMLYCFLKNETCKLLSAAEFGGNEGPREGAGPAPLYVGVTSWNTVAPVFAGHLLALLTGTQLSLNKSQCETKPESGYTRLWLKGWNHNGVCIETTMNFSQALSPAFIISDYDFKSGTYSTWTESVWQTMWARVFVSASGGSACVAAATGAVSTLIAALLTFWLRRHSSLIFVDPPSATIVVDDAASGILRSVNC</sequence>
<evidence type="ECO:0000256" key="7">
    <source>
        <dbReference type="ARBA" id="ARBA00022989"/>
    </source>
</evidence>
<reference evidence="13" key="1">
    <citation type="journal article" date="2008" name="Insect Biochem. Mol. Biol.">
        <title>The genome of a lepidopteran model insect, the silkworm Bombyx mori.</title>
        <authorList>
            <consortium name="International Silkworm Genome Consortium"/>
        </authorList>
    </citation>
    <scope>NUCLEOTIDE SEQUENCE [LARGE SCALE GENOMIC DNA]</scope>
    <source>
        <strain evidence="13">p50T</strain>
    </source>
</reference>
<evidence type="ECO:0000256" key="10">
    <source>
        <dbReference type="SAM" id="SignalP"/>
    </source>
</evidence>
<evidence type="ECO:0000313" key="13">
    <source>
        <dbReference type="Proteomes" id="UP000005204"/>
    </source>
</evidence>
<dbReference type="AlphaFoldDB" id="A0A8R2M258"/>
<dbReference type="PANTHER" id="PTHR21092:SF0">
    <property type="entry name" value="NICASTRIN"/>
    <property type="match status" value="1"/>
</dbReference>
<evidence type="ECO:0000256" key="1">
    <source>
        <dbReference type="ARBA" id="ARBA00004479"/>
    </source>
</evidence>
<keyword evidence="5 10" id="KW-0732">Signal</keyword>
<evidence type="ECO:0000256" key="8">
    <source>
        <dbReference type="ARBA" id="ARBA00023136"/>
    </source>
</evidence>
<dbReference type="GeneID" id="101744564"/>
<protein>
    <recommendedName>
        <fullName evidence="3">Nicastrin</fullName>
    </recommendedName>
</protein>
<keyword evidence="7" id="KW-1133">Transmembrane helix</keyword>
<dbReference type="GO" id="GO:0007219">
    <property type="term" value="P:Notch signaling pathway"/>
    <property type="evidence" value="ECO:0007669"/>
    <property type="project" value="UniProtKB-KW"/>
</dbReference>
<evidence type="ECO:0000256" key="5">
    <source>
        <dbReference type="ARBA" id="ARBA00022729"/>
    </source>
</evidence>
<feature type="chain" id="PRO_5035796325" description="Nicastrin" evidence="10">
    <location>
        <begin position="23"/>
        <end position="724"/>
    </location>
</feature>
<evidence type="ECO:0000256" key="4">
    <source>
        <dbReference type="ARBA" id="ARBA00022692"/>
    </source>
</evidence>
<dbReference type="GO" id="GO:0007220">
    <property type="term" value="P:Notch receptor processing"/>
    <property type="evidence" value="ECO:0007669"/>
    <property type="project" value="TreeGrafter"/>
</dbReference>
<dbReference type="Pfam" id="PF18266">
    <property type="entry name" value="Ncstrn_small"/>
    <property type="match status" value="1"/>
</dbReference>
<comment type="similarity">
    <text evidence="2">Belongs to the nicastrin family.</text>
</comment>
<dbReference type="PANTHER" id="PTHR21092">
    <property type="entry name" value="NICASTRIN"/>
    <property type="match status" value="1"/>
</dbReference>
<organism evidence="12 13">
    <name type="scientific">Bombyx mori</name>
    <name type="common">Silk moth</name>
    <dbReference type="NCBI Taxonomy" id="7091"/>
    <lineage>
        <taxon>Eukaryota</taxon>
        <taxon>Metazoa</taxon>
        <taxon>Ecdysozoa</taxon>
        <taxon>Arthropoda</taxon>
        <taxon>Hexapoda</taxon>
        <taxon>Insecta</taxon>
        <taxon>Pterygota</taxon>
        <taxon>Neoptera</taxon>
        <taxon>Endopterygota</taxon>
        <taxon>Lepidoptera</taxon>
        <taxon>Glossata</taxon>
        <taxon>Ditrysia</taxon>
        <taxon>Bombycoidea</taxon>
        <taxon>Bombycidae</taxon>
        <taxon>Bombycinae</taxon>
        <taxon>Bombyx</taxon>
    </lineage>
</organism>
<comment type="subcellular location">
    <subcellularLocation>
        <location evidence="1">Membrane</location>
        <topology evidence="1">Single-pass type I membrane protein</topology>
    </subcellularLocation>
</comment>
<feature type="domain" description="Nicastrin small lobe" evidence="11">
    <location>
        <begin position="38"/>
        <end position="209"/>
    </location>
</feature>
<keyword evidence="4" id="KW-0812">Transmembrane</keyword>
<name>A0A8R2M258_BOMMO</name>
<dbReference type="GO" id="GO:0005886">
    <property type="term" value="C:plasma membrane"/>
    <property type="evidence" value="ECO:0007669"/>
    <property type="project" value="TreeGrafter"/>
</dbReference>
<keyword evidence="9" id="KW-0325">Glycoprotein</keyword>